<comment type="caution">
    <text evidence="5">The sequence shown here is derived from an EMBL/GenBank/DDBJ whole genome shotgun (WGS) entry which is preliminary data.</text>
</comment>
<dbReference type="InterPro" id="IPR007300">
    <property type="entry name" value="CidB/LrgB"/>
</dbReference>
<proteinExistence type="predicted"/>
<name>A0ABC8RIV7_9AQUA</name>
<dbReference type="AlphaFoldDB" id="A0ABC8RIV7"/>
<reference evidence="5 6" key="1">
    <citation type="submission" date="2024-02" db="EMBL/GenBank/DDBJ databases">
        <authorList>
            <person name="Vignale AGUSTIN F."/>
            <person name="Sosa J E."/>
            <person name="Modenutti C."/>
        </authorList>
    </citation>
    <scope>NUCLEOTIDE SEQUENCE [LARGE SCALE GENOMIC DNA]</scope>
</reference>
<evidence type="ECO:0000256" key="4">
    <source>
        <dbReference type="ARBA" id="ARBA00023136"/>
    </source>
</evidence>
<keyword evidence="3" id="KW-1133">Transmembrane helix</keyword>
<gene>
    <name evidence="5" type="ORF">ILEXP_LOCUS12689</name>
</gene>
<evidence type="ECO:0000313" key="6">
    <source>
        <dbReference type="Proteomes" id="UP001642360"/>
    </source>
</evidence>
<evidence type="ECO:0000313" key="5">
    <source>
        <dbReference type="EMBL" id="CAK9144906.1"/>
    </source>
</evidence>
<dbReference type="PANTHER" id="PTHR30249:SF0">
    <property type="entry name" value="PLASTIDAL GLYCOLATE_GLYCERATE TRANSLOCATOR 1, CHLOROPLASTIC"/>
    <property type="match status" value="1"/>
</dbReference>
<evidence type="ECO:0000256" key="2">
    <source>
        <dbReference type="ARBA" id="ARBA00022692"/>
    </source>
</evidence>
<accession>A0ABC8RIV7</accession>
<keyword evidence="2" id="KW-0812">Transmembrane</keyword>
<dbReference type="Proteomes" id="UP001642360">
    <property type="component" value="Unassembled WGS sequence"/>
</dbReference>
<protein>
    <submittedName>
        <fullName evidence="5">Uncharacterized protein</fullName>
    </submittedName>
</protein>
<evidence type="ECO:0000256" key="3">
    <source>
        <dbReference type="ARBA" id="ARBA00022989"/>
    </source>
</evidence>
<organism evidence="5 6">
    <name type="scientific">Ilex paraguariensis</name>
    <name type="common">yerba mate</name>
    <dbReference type="NCBI Taxonomy" id="185542"/>
    <lineage>
        <taxon>Eukaryota</taxon>
        <taxon>Viridiplantae</taxon>
        <taxon>Streptophyta</taxon>
        <taxon>Embryophyta</taxon>
        <taxon>Tracheophyta</taxon>
        <taxon>Spermatophyta</taxon>
        <taxon>Magnoliopsida</taxon>
        <taxon>eudicotyledons</taxon>
        <taxon>Gunneridae</taxon>
        <taxon>Pentapetalae</taxon>
        <taxon>asterids</taxon>
        <taxon>campanulids</taxon>
        <taxon>Aquifoliales</taxon>
        <taxon>Aquifoliaceae</taxon>
        <taxon>Ilex</taxon>
    </lineage>
</organism>
<keyword evidence="4" id="KW-0472">Membrane</keyword>
<keyword evidence="6" id="KW-1185">Reference proteome</keyword>
<dbReference type="GO" id="GO:0016020">
    <property type="term" value="C:membrane"/>
    <property type="evidence" value="ECO:0007669"/>
    <property type="project" value="UniProtKB-SubCell"/>
</dbReference>
<dbReference type="PANTHER" id="PTHR30249">
    <property type="entry name" value="PUTATIVE SEROTONIN TRANSPORTER"/>
    <property type="match status" value="1"/>
</dbReference>
<sequence length="130" mass="14326">MLQTSLIFFQRNSIDFSLAIATSFSLQIYEIHILNHSLFKVESHKHSLFKFTRTLIRDYLRRQAIPSTSGSSKVSGTAALSAKEPEGLPFCAIRYALTGIFGSLICSIKAVGQSLLAEFTALYGLVESSC</sequence>
<dbReference type="EMBL" id="CAUOFW020001436">
    <property type="protein sequence ID" value="CAK9144906.1"/>
    <property type="molecule type" value="Genomic_DNA"/>
</dbReference>
<evidence type="ECO:0000256" key="1">
    <source>
        <dbReference type="ARBA" id="ARBA00004141"/>
    </source>
</evidence>
<comment type="subcellular location">
    <subcellularLocation>
        <location evidence="1">Membrane</location>
        <topology evidence="1">Multi-pass membrane protein</topology>
    </subcellularLocation>
</comment>